<dbReference type="GO" id="GO:0140825">
    <property type="term" value="F:lactoperoxidase activity"/>
    <property type="evidence" value="ECO:0007669"/>
    <property type="project" value="UniProtKB-EC"/>
</dbReference>
<feature type="binding site" evidence="13">
    <location>
        <position position="74"/>
    </location>
    <ligand>
        <name>Ca(2+)</name>
        <dbReference type="ChEBI" id="CHEBI:29108"/>
        <label>1</label>
    </ligand>
</feature>
<dbReference type="InterPro" id="IPR002016">
    <property type="entry name" value="Haem_peroxidase"/>
</dbReference>
<keyword evidence="3" id="KW-0575">Peroxidase</keyword>
<feature type="binding site" evidence="13">
    <location>
        <position position="69"/>
    </location>
    <ligand>
        <name>Ca(2+)</name>
        <dbReference type="ChEBI" id="CHEBI:29108"/>
        <label>1</label>
    </ligand>
</feature>
<dbReference type="Gene3D" id="1.10.520.10">
    <property type="match status" value="2"/>
</dbReference>
<feature type="site" description="Transition state stabilizer" evidence="14">
    <location>
        <position position="64"/>
    </location>
</feature>
<feature type="domain" description="Plant heme peroxidase family profile" evidence="17">
    <location>
        <begin position="27"/>
        <end position="140"/>
    </location>
</feature>
<dbReference type="PANTHER" id="PTHR31388:SF5">
    <property type="entry name" value="PEROXIDASE"/>
    <property type="match status" value="1"/>
</dbReference>
<feature type="binding site" evidence="13">
    <location>
        <position position="72"/>
    </location>
    <ligand>
        <name>Ca(2+)</name>
        <dbReference type="ChEBI" id="CHEBI:29108"/>
        <label>1</label>
    </ligand>
</feature>
<keyword evidence="10" id="KW-0325">Glycoprotein</keyword>
<dbReference type="InterPro" id="IPR000823">
    <property type="entry name" value="Peroxidase_pln"/>
</dbReference>
<comment type="cofactor">
    <cofactor evidence="13">
        <name>Ca(2+)</name>
        <dbReference type="ChEBI" id="CHEBI:29108"/>
    </cofactor>
    <text evidence="13">Binds 2 calcium ions per subunit.</text>
</comment>
<feature type="binding site" evidence="13">
    <location>
        <position position="76"/>
    </location>
    <ligand>
        <name>Ca(2+)</name>
        <dbReference type="ChEBI" id="CHEBI:29108"/>
        <label>1</label>
    </ligand>
</feature>
<dbReference type="PANTHER" id="PTHR31388">
    <property type="entry name" value="PEROXIDASE 72-RELATED"/>
    <property type="match status" value="1"/>
</dbReference>
<feature type="disulfide bond" evidence="15">
    <location>
        <begin position="70"/>
        <end position="75"/>
    </location>
</feature>
<dbReference type="Pfam" id="PF00141">
    <property type="entry name" value="peroxidase"/>
    <property type="match status" value="1"/>
</dbReference>
<evidence type="ECO:0000256" key="10">
    <source>
        <dbReference type="ARBA" id="ARBA00023180"/>
    </source>
</evidence>
<keyword evidence="4" id="KW-0349">Heme</keyword>
<dbReference type="GO" id="GO:0042744">
    <property type="term" value="P:hydrogen peroxide catabolic process"/>
    <property type="evidence" value="ECO:0007669"/>
    <property type="project" value="UniProtKB-KW"/>
</dbReference>
<dbReference type="ExpressionAtlas" id="M8BRH1">
    <property type="expression patterns" value="baseline"/>
</dbReference>
<evidence type="ECO:0000256" key="14">
    <source>
        <dbReference type="PIRSR" id="PIRSR600823-4"/>
    </source>
</evidence>
<keyword evidence="7" id="KW-0560">Oxidoreductase</keyword>
<proteinExistence type="inferred from homology"/>
<keyword evidence="6 13" id="KW-0106">Calcium</keyword>
<name>M8BRH1_AEGTA</name>
<reference evidence="18" key="1">
    <citation type="submission" date="2015-06" db="UniProtKB">
        <authorList>
            <consortium name="EnsemblPlants"/>
        </authorList>
    </citation>
    <scope>IDENTIFICATION</scope>
</reference>
<evidence type="ECO:0000256" key="8">
    <source>
        <dbReference type="ARBA" id="ARBA00023004"/>
    </source>
</evidence>
<evidence type="ECO:0000256" key="7">
    <source>
        <dbReference type="ARBA" id="ARBA00023002"/>
    </source>
</evidence>
<evidence type="ECO:0000256" key="9">
    <source>
        <dbReference type="ARBA" id="ARBA00023157"/>
    </source>
</evidence>
<keyword evidence="8" id="KW-0408">Iron</keyword>
<feature type="binding site" evidence="13">
    <location>
        <position position="90"/>
    </location>
    <ligand>
        <name>Ca(2+)</name>
        <dbReference type="ChEBI" id="CHEBI:29108"/>
        <label>1</label>
    </ligand>
</feature>
<comment type="catalytic activity">
    <reaction evidence="1">
        <text>2 a phenolic donor + H2O2 = 2 a phenolic radical donor + 2 H2O</text>
        <dbReference type="Rhea" id="RHEA:56136"/>
        <dbReference type="ChEBI" id="CHEBI:15377"/>
        <dbReference type="ChEBI" id="CHEBI:16240"/>
        <dbReference type="ChEBI" id="CHEBI:139520"/>
        <dbReference type="ChEBI" id="CHEBI:139521"/>
        <dbReference type="EC" id="1.11.1.7"/>
    </reaction>
</comment>
<keyword evidence="11" id="KW-0376">Hydrogen peroxide</keyword>
<dbReference type="AlphaFoldDB" id="M8BRH1"/>
<organism evidence="18">
    <name type="scientific">Aegilops tauschii</name>
    <name type="common">Tausch's goatgrass</name>
    <name type="synonym">Aegilops squarrosa</name>
    <dbReference type="NCBI Taxonomy" id="37682"/>
    <lineage>
        <taxon>Eukaryota</taxon>
        <taxon>Viridiplantae</taxon>
        <taxon>Streptophyta</taxon>
        <taxon>Embryophyta</taxon>
        <taxon>Tracheophyta</taxon>
        <taxon>Spermatophyta</taxon>
        <taxon>Magnoliopsida</taxon>
        <taxon>Liliopsida</taxon>
        <taxon>Poales</taxon>
        <taxon>Poaceae</taxon>
        <taxon>BOP clade</taxon>
        <taxon>Pooideae</taxon>
        <taxon>Triticodae</taxon>
        <taxon>Triticeae</taxon>
        <taxon>Triticinae</taxon>
        <taxon>Aegilops</taxon>
    </lineage>
</organism>
<dbReference type="EnsemblPlants" id="EMT24589">
    <property type="protein sequence ID" value="EMT24589"/>
    <property type="gene ID" value="F775_24937"/>
</dbReference>
<evidence type="ECO:0000256" key="11">
    <source>
        <dbReference type="ARBA" id="ARBA00023324"/>
    </source>
</evidence>
<dbReference type="GO" id="GO:0020037">
    <property type="term" value="F:heme binding"/>
    <property type="evidence" value="ECO:0007669"/>
    <property type="project" value="InterPro"/>
</dbReference>
<dbReference type="Gene3D" id="1.10.420.10">
    <property type="entry name" value="Peroxidase, domain 2"/>
    <property type="match status" value="1"/>
</dbReference>
<feature type="binding site" evidence="13">
    <location>
        <position position="78"/>
    </location>
    <ligand>
        <name>Ca(2+)</name>
        <dbReference type="ChEBI" id="CHEBI:29108"/>
        <label>1</label>
    </ligand>
</feature>
<accession>M8BRH1</accession>
<evidence type="ECO:0000256" key="3">
    <source>
        <dbReference type="ARBA" id="ARBA00022559"/>
    </source>
</evidence>
<dbReference type="SUPFAM" id="SSF48113">
    <property type="entry name" value="Heme-dependent peroxidases"/>
    <property type="match status" value="1"/>
</dbReference>
<evidence type="ECO:0000256" key="5">
    <source>
        <dbReference type="ARBA" id="ARBA00022723"/>
    </source>
</evidence>
<dbReference type="FunFam" id="1.10.520.10:FF:000009">
    <property type="entry name" value="Peroxidase"/>
    <property type="match status" value="1"/>
</dbReference>
<evidence type="ECO:0000313" key="18">
    <source>
        <dbReference type="EnsemblPlants" id="EMT24589"/>
    </source>
</evidence>
<evidence type="ECO:0000256" key="15">
    <source>
        <dbReference type="PIRSR" id="PIRSR600823-5"/>
    </source>
</evidence>
<dbReference type="InterPro" id="IPR019794">
    <property type="entry name" value="Peroxidases_AS"/>
</dbReference>
<evidence type="ECO:0000256" key="1">
    <source>
        <dbReference type="ARBA" id="ARBA00000189"/>
    </source>
</evidence>
<feature type="domain" description="Plant heme peroxidase family profile" evidence="17">
    <location>
        <begin position="141"/>
        <end position="200"/>
    </location>
</feature>
<keyword evidence="5 13" id="KW-0479">Metal-binding</keyword>
<evidence type="ECO:0000256" key="12">
    <source>
        <dbReference type="PIRSR" id="PIRSR600823-1"/>
    </source>
</evidence>
<evidence type="ECO:0000259" key="17">
    <source>
        <dbReference type="PROSITE" id="PS50873"/>
    </source>
</evidence>
<sequence length="204" mass="22159">MGAVKNLVKLLILVEVAVALAGPGVAALSMDYYGMNCPFAEYIVRNIVGEAVMGDPTLAAGLLRLHFHDCFVQGCDASVLLDSTPGSKAEKDALANKSLRGFEVIDKIKDTLEAQCPGVVTCADILALAARDAVLMRRRGLVSSDQTLYESPETQRLVNMFAMNQGYFFYAFTQGMGKMGQIDLKEGDRGEVRKSCRVVNKPSW</sequence>
<feature type="active site" description="Proton acceptor" evidence="12">
    <location>
        <position position="68"/>
    </location>
</feature>
<protein>
    <submittedName>
        <fullName evidence="18">Peroxidase 47</fullName>
    </submittedName>
</protein>
<evidence type="ECO:0000256" key="2">
    <source>
        <dbReference type="ARBA" id="ARBA00001970"/>
    </source>
</evidence>
<dbReference type="PROSITE" id="PS50873">
    <property type="entry name" value="PEROXIDASE_4"/>
    <property type="match status" value="2"/>
</dbReference>
<evidence type="ECO:0000256" key="13">
    <source>
        <dbReference type="PIRSR" id="PIRSR600823-3"/>
    </source>
</evidence>
<evidence type="ECO:0000256" key="6">
    <source>
        <dbReference type="ARBA" id="ARBA00022837"/>
    </source>
</evidence>
<dbReference type="GO" id="GO:0046872">
    <property type="term" value="F:metal ion binding"/>
    <property type="evidence" value="ECO:0007669"/>
    <property type="project" value="UniProtKB-KW"/>
</dbReference>
<dbReference type="PRINTS" id="PR00458">
    <property type="entry name" value="PEROXIDASE"/>
</dbReference>
<dbReference type="PROSITE" id="PS00436">
    <property type="entry name" value="PEROXIDASE_2"/>
    <property type="match status" value="1"/>
</dbReference>
<evidence type="ECO:0000256" key="4">
    <source>
        <dbReference type="ARBA" id="ARBA00022617"/>
    </source>
</evidence>
<keyword evidence="9 15" id="KW-1015">Disulfide bond</keyword>
<comment type="cofactor">
    <cofactor evidence="2">
        <name>heme b</name>
        <dbReference type="ChEBI" id="CHEBI:60344"/>
    </cofactor>
</comment>
<dbReference type="GO" id="GO:0006979">
    <property type="term" value="P:response to oxidative stress"/>
    <property type="evidence" value="ECO:0007669"/>
    <property type="project" value="InterPro"/>
</dbReference>
<dbReference type="PRINTS" id="PR00461">
    <property type="entry name" value="PLPEROXIDASE"/>
</dbReference>
<comment type="similarity">
    <text evidence="16">Belongs to the peroxidase family.</text>
</comment>
<feature type="disulfide bond" evidence="15">
    <location>
        <begin position="37"/>
        <end position="116"/>
    </location>
</feature>
<dbReference type="InterPro" id="IPR010255">
    <property type="entry name" value="Haem_peroxidase_sf"/>
</dbReference>
<evidence type="ECO:0000256" key="16">
    <source>
        <dbReference type="RuleBase" id="RU004241"/>
    </source>
</evidence>